<protein>
    <submittedName>
        <fullName evidence="3">Amidohydrolase</fullName>
    </submittedName>
</protein>
<dbReference type="Gene3D" id="2.30.40.10">
    <property type="entry name" value="Urease, subunit C, domain 1"/>
    <property type="match status" value="1"/>
</dbReference>
<dbReference type="Proteomes" id="UP000566813">
    <property type="component" value="Unassembled WGS sequence"/>
</dbReference>
<feature type="region of interest" description="Disordered" evidence="1">
    <location>
        <begin position="163"/>
        <end position="182"/>
    </location>
</feature>
<name>A0A7X1FQZ6_9SPHN</name>
<dbReference type="PANTHER" id="PTHR22642">
    <property type="entry name" value="IMIDAZOLONEPROPIONASE"/>
    <property type="match status" value="1"/>
</dbReference>
<dbReference type="InterPro" id="IPR032466">
    <property type="entry name" value="Metal_Hydrolase"/>
</dbReference>
<dbReference type="EMBL" id="JACLAW010000005">
    <property type="protein sequence ID" value="MBC2665356.1"/>
    <property type="molecule type" value="Genomic_DNA"/>
</dbReference>
<dbReference type="SUPFAM" id="SSF51556">
    <property type="entry name" value="Metallo-dependent hydrolases"/>
    <property type="match status" value="1"/>
</dbReference>
<dbReference type="InterPro" id="IPR033932">
    <property type="entry name" value="YtcJ-like"/>
</dbReference>
<comment type="caution">
    <text evidence="3">The sequence shown here is derived from an EMBL/GenBank/DDBJ whole genome shotgun (WGS) entry which is preliminary data.</text>
</comment>
<feature type="domain" description="Amidohydrolase 3" evidence="2">
    <location>
        <begin position="51"/>
        <end position="515"/>
    </location>
</feature>
<dbReference type="InterPro" id="IPR013108">
    <property type="entry name" value="Amidohydro_3"/>
</dbReference>
<dbReference type="CDD" id="cd01300">
    <property type="entry name" value="YtcJ_like"/>
    <property type="match status" value="1"/>
</dbReference>
<dbReference type="PANTHER" id="PTHR22642:SF2">
    <property type="entry name" value="PROTEIN LONG AFTER FAR-RED 3"/>
    <property type="match status" value="1"/>
</dbReference>
<keyword evidence="3" id="KW-0378">Hydrolase</keyword>
<evidence type="ECO:0000313" key="4">
    <source>
        <dbReference type="Proteomes" id="UP000566813"/>
    </source>
</evidence>
<dbReference type="GO" id="GO:0016810">
    <property type="term" value="F:hydrolase activity, acting on carbon-nitrogen (but not peptide) bonds"/>
    <property type="evidence" value="ECO:0007669"/>
    <property type="project" value="InterPro"/>
</dbReference>
<organism evidence="3 4">
    <name type="scientific">Novosphingobium flavum</name>
    <dbReference type="NCBI Taxonomy" id="1778672"/>
    <lineage>
        <taxon>Bacteria</taxon>
        <taxon>Pseudomonadati</taxon>
        <taxon>Pseudomonadota</taxon>
        <taxon>Alphaproteobacteria</taxon>
        <taxon>Sphingomonadales</taxon>
        <taxon>Sphingomonadaceae</taxon>
        <taxon>Novosphingobium</taxon>
    </lineage>
</organism>
<dbReference type="Gene3D" id="3.20.20.140">
    <property type="entry name" value="Metal-dependent hydrolases"/>
    <property type="match status" value="1"/>
</dbReference>
<dbReference type="InterPro" id="IPR011059">
    <property type="entry name" value="Metal-dep_hydrolase_composite"/>
</dbReference>
<dbReference type="RefSeq" id="WP_185663623.1">
    <property type="nucleotide sequence ID" value="NZ_JACLAW010000005.1"/>
</dbReference>
<dbReference type="AlphaFoldDB" id="A0A7X1FQZ6"/>
<accession>A0A7X1FQZ6</accession>
<gene>
    <name evidence="3" type="ORF">H7F51_07475</name>
</gene>
<sequence>MPDAIYYHGKVYTVDRMLGMQSGFAVEGDHIVAVGSDAKVLALAGPSTRRIDLGGAAVIPGLNDSHDHLWNTGRYLVRGIDMVGVASRQELVARLRAAVEKAAPGTVVYTTIGWSVKPGLTRADLDAISATVPIALIANRRGAGMLNTAALARLGISQQQPSWRGEAVPVDKSGEPTGETPGFPASVQMIKVLLPPMTSAEEDKLVKDAMTERNALGITSIRELALWPSGLAALERMRRENQLTVRFSIGMEYPDQENSIPQLAALKRPPMTDAWLQVETSSEEPWAGTMSAAQFTAFVRELNRIGWRAATHVAPSTGHALGADTATDITLAAFEAADRDASLKGKRWSVEHVPFATPLQMKRMEKLGLIVSVQDAGIAPAASIPASLGRMGRQSPIRELLDRNLVVVGGSDYGGPGPASRTPNNPMLSFYFYVTRLNREGKKIAPAQRISRLEALRLFTSNSAFATFQENVKGRIVPGLFADFVILNQDLMTVPEKRILETRPLATFVGGKNVYSAPRSRF</sequence>
<dbReference type="Gene3D" id="3.10.310.70">
    <property type="match status" value="1"/>
</dbReference>
<keyword evidence="4" id="KW-1185">Reference proteome</keyword>
<evidence type="ECO:0000313" key="3">
    <source>
        <dbReference type="EMBL" id="MBC2665356.1"/>
    </source>
</evidence>
<dbReference type="SUPFAM" id="SSF51338">
    <property type="entry name" value="Composite domain of metallo-dependent hydrolases"/>
    <property type="match status" value="1"/>
</dbReference>
<dbReference type="Pfam" id="PF07969">
    <property type="entry name" value="Amidohydro_3"/>
    <property type="match status" value="1"/>
</dbReference>
<evidence type="ECO:0000256" key="1">
    <source>
        <dbReference type="SAM" id="MobiDB-lite"/>
    </source>
</evidence>
<proteinExistence type="predicted"/>
<evidence type="ECO:0000259" key="2">
    <source>
        <dbReference type="Pfam" id="PF07969"/>
    </source>
</evidence>
<reference evidence="3 4" key="1">
    <citation type="submission" date="2020-08" db="EMBL/GenBank/DDBJ databases">
        <title>The genome sequence of type strain Novosphingobium flavum NBRC 111647.</title>
        <authorList>
            <person name="Liu Y."/>
        </authorList>
    </citation>
    <scope>NUCLEOTIDE SEQUENCE [LARGE SCALE GENOMIC DNA]</scope>
    <source>
        <strain evidence="3 4">NBRC 111647</strain>
    </source>
</reference>